<keyword evidence="4 6" id="KW-1133">Transmembrane helix</keyword>
<proteinExistence type="predicted"/>
<feature type="transmembrane region" description="Helical" evidence="6">
    <location>
        <begin position="260"/>
        <end position="282"/>
    </location>
</feature>
<feature type="transmembrane region" description="Helical" evidence="6">
    <location>
        <begin position="346"/>
        <end position="366"/>
    </location>
</feature>
<evidence type="ECO:0000256" key="2">
    <source>
        <dbReference type="ARBA" id="ARBA00022475"/>
    </source>
</evidence>
<dbReference type="GO" id="GO:0005886">
    <property type="term" value="C:plasma membrane"/>
    <property type="evidence" value="ECO:0007669"/>
    <property type="project" value="UniProtKB-SubCell"/>
</dbReference>
<accession>A0A4R7PA84</accession>
<keyword evidence="10" id="KW-1185">Reference proteome</keyword>
<name>A0A4R7PA84_9GAMM</name>
<dbReference type="Proteomes" id="UP000295341">
    <property type="component" value="Unassembled WGS sequence"/>
</dbReference>
<dbReference type="InterPro" id="IPR003838">
    <property type="entry name" value="ABC3_permease_C"/>
</dbReference>
<keyword evidence="3 6" id="KW-0812">Transmembrane</keyword>
<evidence type="ECO:0000313" key="9">
    <source>
        <dbReference type="EMBL" id="TDU30808.1"/>
    </source>
</evidence>
<dbReference type="InterPro" id="IPR025857">
    <property type="entry name" value="MacB_PCD"/>
</dbReference>
<dbReference type="PANTHER" id="PTHR43738:SF3">
    <property type="entry name" value="ABC TRANSPORTER PERMEASE"/>
    <property type="match status" value="1"/>
</dbReference>
<dbReference type="Pfam" id="PF02687">
    <property type="entry name" value="FtsX"/>
    <property type="match status" value="1"/>
</dbReference>
<evidence type="ECO:0000259" key="7">
    <source>
        <dbReference type="Pfam" id="PF02687"/>
    </source>
</evidence>
<dbReference type="Pfam" id="PF12704">
    <property type="entry name" value="MacB_PCD"/>
    <property type="match status" value="1"/>
</dbReference>
<feature type="transmembrane region" description="Helical" evidence="6">
    <location>
        <begin position="303"/>
        <end position="326"/>
    </location>
</feature>
<evidence type="ECO:0000256" key="3">
    <source>
        <dbReference type="ARBA" id="ARBA00022692"/>
    </source>
</evidence>
<evidence type="ECO:0000259" key="8">
    <source>
        <dbReference type="Pfam" id="PF12704"/>
    </source>
</evidence>
<evidence type="ECO:0000256" key="1">
    <source>
        <dbReference type="ARBA" id="ARBA00004651"/>
    </source>
</evidence>
<comment type="subcellular location">
    <subcellularLocation>
        <location evidence="1">Cell membrane</location>
        <topology evidence="1">Multi-pass membrane protein</topology>
    </subcellularLocation>
</comment>
<keyword evidence="5 6" id="KW-0472">Membrane</keyword>
<feature type="domain" description="ABC3 transporter permease C-terminal" evidence="7">
    <location>
        <begin position="265"/>
        <end position="376"/>
    </location>
</feature>
<feature type="domain" description="MacB-like periplasmic core" evidence="8">
    <location>
        <begin position="22"/>
        <end position="230"/>
    </location>
</feature>
<dbReference type="RefSeq" id="WP_133879447.1">
    <property type="nucleotide sequence ID" value="NZ_MWIN01000023.1"/>
</dbReference>
<evidence type="ECO:0000256" key="5">
    <source>
        <dbReference type="ARBA" id="ARBA00023136"/>
    </source>
</evidence>
<comment type="caution">
    <text evidence="9">The sequence shown here is derived from an EMBL/GenBank/DDBJ whole genome shotgun (WGS) entry which is preliminary data.</text>
</comment>
<sequence length="383" mass="42424">MKFFPLLWATLWRRKPRTIFTMLSIVVAFLLFGLLQAVNVAFNQGVEMSGADRLITHGKYSFTEILPYGHYQQIRSVPGVDKVSHATWFGGRYQSEANFFPIMPVDQETYYDVYPEFVVADDQVATFKRERTSCIVGRGLMEKFGWKIGDTIPIQATIWPKKGGSNAWEFQLVGVMDARDETMKGQEDFMVFRWDYFDEARAFGQGTVGWYNVKVANPAEAETVGRSIDKLFANSPKETLTETDKAFNAAFIKQFGDIQFLIASIIGASFFSLIIITGNTMMQSVRERVPELAVLKTIGFRDGGVLALVLAESALLCLIAAVIGVLLSTFASGFLKPFLPGLEVNLGVWTLALGAAIVLALVVGAIPSLRAMRLNIVNALSGH</sequence>
<evidence type="ECO:0000256" key="4">
    <source>
        <dbReference type="ARBA" id="ARBA00022989"/>
    </source>
</evidence>
<evidence type="ECO:0000256" key="6">
    <source>
        <dbReference type="SAM" id="Phobius"/>
    </source>
</evidence>
<dbReference type="PANTHER" id="PTHR43738">
    <property type="entry name" value="ABC TRANSPORTER, MEMBRANE PROTEIN"/>
    <property type="match status" value="1"/>
</dbReference>
<gene>
    <name evidence="9" type="ORF">DFR24_0164</name>
</gene>
<dbReference type="AlphaFoldDB" id="A0A4R7PA84"/>
<reference evidence="9 10" key="1">
    <citation type="submission" date="2019-03" db="EMBL/GenBank/DDBJ databases">
        <title>Genomic Encyclopedia of Type Strains, Phase IV (KMG-IV): sequencing the most valuable type-strain genomes for metagenomic binning, comparative biology and taxonomic classification.</title>
        <authorList>
            <person name="Goeker M."/>
        </authorList>
    </citation>
    <scope>NUCLEOTIDE SEQUENCE [LARGE SCALE GENOMIC DNA]</scope>
    <source>
        <strain evidence="9 10">DSM 26377</strain>
    </source>
</reference>
<dbReference type="OrthoDB" id="9775474at2"/>
<dbReference type="EMBL" id="SOBT01000008">
    <property type="protein sequence ID" value="TDU30808.1"/>
    <property type="molecule type" value="Genomic_DNA"/>
</dbReference>
<dbReference type="InterPro" id="IPR051125">
    <property type="entry name" value="ABC-4/HrtB_transporter"/>
</dbReference>
<evidence type="ECO:0000313" key="10">
    <source>
        <dbReference type="Proteomes" id="UP000295341"/>
    </source>
</evidence>
<keyword evidence="2" id="KW-1003">Cell membrane</keyword>
<protein>
    <submittedName>
        <fullName evidence="9">Putative ABC transport system permease protein</fullName>
    </submittedName>
</protein>
<organism evidence="9 10">
    <name type="scientific">Panacagrimonas perspica</name>
    <dbReference type="NCBI Taxonomy" id="381431"/>
    <lineage>
        <taxon>Bacteria</taxon>
        <taxon>Pseudomonadati</taxon>
        <taxon>Pseudomonadota</taxon>
        <taxon>Gammaproteobacteria</taxon>
        <taxon>Nevskiales</taxon>
        <taxon>Nevskiaceae</taxon>
        <taxon>Panacagrimonas</taxon>
    </lineage>
</organism>